<gene>
    <name evidence="2" type="ORF">NX784_21270</name>
</gene>
<evidence type="ECO:0000313" key="2">
    <source>
        <dbReference type="EMBL" id="MCS0584134.1"/>
    </source>
</evidence>
<sequence length="399" mass="42540">MKAVRRALAAALLTAAATTNASDHLDSPKVIADPRVDIGDIYAWTSADGRRLNLVMTIVGHVFDKDAEYAFHVDSGSRFPDTTARTDIVCRFASMTQADCLIGRDETIQGDPRATDGLQSASGRSRLFAGVRDDPFFNNVRGSRAAFDLAAAELKQGVPRDAAGCPAYTPAQTAAILDQWRHTDGGPARNFLAGWTPAAIVLSVDLGLVNRGGPVLAVWADTTVGDERIDRMGRPLTGNGLLAHLGSDEEADAYKLAYNAATPDTADVFVPVIARSLALYDGYDGHCGNQLMADQAAPPAQRYLPLAKLLADDRLWVDSTARTCTQLFAVELAALPGGARFRHDCGGRTLHYDAVNVYRSLLASGTNDSVTDGVRADDRQHSDAVFPFLAAPAGAKADR</sequence>
<dbReference type="Proteomes" id="UP001204151">
    <property type="component" value="Unassembled WGS sequence"/>
</dbReference>
<keyword evidence="1" id="KW-0732">Signal</keyword>
<protein>
    <submittedName>
        <fullName evidence="2">DUF4331 domain-containing protein</fullName>
    </submittedName>
</protein>
<comment type="caution">
    <text evidence="2">The sequence shown here is derived from an EMBL/GenBank/DDBJ whole genome shotgun (WGS) entry which is preliminary data.</text>
</comment>
<dbReference type="EMBL" id="JANUGW010000018">
    <property type="protein sequence ID" value="MCS0584134.1"/>
    <property type="molecule type" value="Genomic_DNA"/>
</dbReference>
<dbReference type="RefSeq" id="WP_258818696.1">
    <property type="nucleotide sequence ID" value="NZ_JANUGW010000018.1"/>
</dbReference>
<feature type="signal peptide" evidence="1">
    <location>
        <begin position="1"/>
        <end position="21"/>
    </location>
</feature>
<dbReference type="InterPro" id="IPR025566">
    <property type="entry name" value="DUF4331"/>
</dbReference>
<reference evidence="2 3" key="1">
    <citation type="submission" date="2022-08" db="EMBL/GenBank/DDBJ databases">
        <title>Reclassification of Massilia species as members of the genera Telluria, Duganella, Pseudoduganella, Mokoshia gen. nov. and Zemynaea gen. nov. using orthogonal and non-orthogonal genome-based approaches.</title>
        <authorList>
            <person name="Bowman J.P."/>
        </authorList>
    </citation>
    <scope>NUCLEOTIDE SEQUENCE [LARGE SCALE GENOMIC DNA]</scope>
    <source>
        <strain evidence="2 3">JCM 31316</strain>
    </source>
</reference>
<keyword evidence="3" id="KW-1185">Reference proteome</keyword>
<organism evidence="2 3">
    <name type="scientific">Massilia pinisoli</name>
    <dbReference type="NCBI Taxonomy" id="1772194"/>
    <lineage>
        <taxon>Bacteria</taxon>
        <taxon>Pseudomonadati</taxon>
        <taxon>Pseudomonadota</taxon>
        <taxon>Betaproteobacteria</taxon>
        <taxon>Burkholderiales</taxon>
        <taxon>Oxalobacteraceae</taxon>
        <taxon>Telluria group</taxon>
        <taxon>Massilia</taxon>
    </lineage>
</organism>
<evidence type="ECO:0000313" key="3">
    <source>
        <dbReference type="Proteomes" id="UP001204151"/>
    </source>
</evidence>
<dbReference type="Pfam" id="PF14224">
    <property type="entry name" value="DUF4331"/>
    <property type="match status" value="1"/>
</dbReference>
<feature type="chain" id="PRO_5045287758" evidence="1">
    <location>
        <begin position="22"/>
        <end position="399"/>
    </location>
</feature>
<proteinExistence type="predicted"/>
<evidence type="ECO:0000256" key="1">
    <source>
        <dbReference type="SAM" id="SignalP"/>
    </source>
</evidence>
<accession>A0ABT1ZX09</accession>
<name>A0ABT1ZX09_9BURK</name>